<protein>
    <submittedName>
        <fullName evidence="1">Uncharacterized protein</fullName>
    </submittedName>
</protein>
<evidence type="ECO:0000313" key="2">
    <source>
        <dbReference type="Proteomes" id="UP000692816"/>
    </source>
</evidence>
<gene>
    <name evidence="1" type="ORF">J4P68_36340</name>
</gene>
<dbReference type="Proteomes" id="UP000692816">
    <property type="component" value="Unassembled WGS sequence"/>
</dbReference>
<name>A0ABS3MTE1_9BRAD</name>
<accession>A0ABS3MTE1</accession>
<sequence>MFGPSGIQMRRIHIGVRRRKSVAMLSVRIPHVRMDRGDILVNRVNVGMGNGNIGMWTSYEDVSMRDAWKGSLHRRCYQVDGKAAGLKSRANRIRHLTSLGKHLRNLIHSRPPPFEFFSLIEA</sequence>
<dbReference type="RefSeq" id="WP_207838267.1">
    <property type="nucleotide sequence ID" value="NZ_CP088282.1"/>
</dbReference>
<evidence type="ECO:0000313" key="1">
    <source>
        <dbReference type="EMBL" id="MBO1434738.1"/>
    </source>
</evidence>
<organism evidence="1 2">
    <name type="scientific">Bradyrhizobium quebecense</name>
    <dbReference type="NCBI Taxonomy" id="2748629"/>
    <lineage>
        <taxon>Bacteria</taxon>
        <taxon>Pseudomonadati</taxon>
        <taxon>Pseudomonadota</taxon>
        <taxon>Alphaproteobacteria</taxon>
        <taxon>Hyphomicrobiales</taxon>
        <taxon>Nitrobacteraceae</taxon>
        <taxon>Bradyrhizobium</taxon>
    </lineage>
</organism>
<proteinExistence type="predicted"/>
<reference evidence="1" key="1">
    <citation type="journal article" date="2021" name="Int. J. Syst. Evol. Microbiol.">
        <title>Bradyrhizobium septentrionale sp. nov. (sv. septentrionale) and Bradyrhizobium quebecense sp. nov. (sv. septentrionale) associated with legumes native to Canada possess rearranged symbiosis genes and numerous insertion sequences.</title>
        <authorList>
            <person name="Bromfield E.S.P."/>
            <person name="Cloutier S."/>
        </authorList>
    </citation>
    <scope>NUCLEOTIDE SEQUENCE</scope>
    <source>
        <strain evidence="1">12S5</strain>
    </source>
</reference>
<dbReference type="EMBL" id="JAGEPA010000001">
    <property type="protein sequence ID" value="MBO1434738.1"/>
    <property type="molecule type" value="Genomic_DNA"/>
</dbReference>
<comment type="caution">
    <text evidence="1">The sequence shown here is derived from an EMBL/GenBank/DDBJ whole genome shotgun (WGS) entry which is preliminary data.</text>
</comment>
<keyword evidence="2" id="KW-1185">Reference proteome</keyword>